<keyword evidence="1" id="KW-1133">Transmembrane helix</keyword>
<feature type="transmembrane region" description="Helical" evidence="1">
    <location>
        <begin position="90"/>
        <end position="117"/>
    </location>
</feature>
<keyword evidence="3" id="KW-1185">Reference proteome</keyword>
<comment type="caution">
    <text evidence="2">The sequence shown here is derived from an EMBL/GenBank/DDBJ whole genome shotgun (WGS) entry which is preliminary data.</text>
</comment>
<reference evidence="2 3" key="1">
    <citation type="journal article" date="2015" name="Genome Biol.">
        <title>Comparative genomics of Steinernema reveals deeply conserved gene regulatory networks.</title>
        <authorList>
            <person name="Dillman A.R."/>
            <person name="Macchietto M."/>
            <person name="Porter C.F."/>
            <person name="Rogers A."/>
            <person name="Williams B."/>
            <person name="Antoshechkin I."/>
            <person name="Lee M.M."/>
            <person name="Goodwin Z."/>
            <person name="Lu X."/>
            <person name="Lewis E.E."/>
            <person name="Goodrich-Blair H."/>
            <person name="Stock S.P."/>
            <person name="Adams B.J."/>
            <person name="Sternberg P.W."/>
            <person name="Mortazavi A."/>
        </authorList>
    </citation>
    <scope>NUCLEOTIDE SEQUENCE [LARGE SCALE GENOMIC DNA]</scope>
    <source>
        <strain evidence="2 3">ALL</strain>
    </source>
</reference>
<protein>
    <recommendedName>
        <fullName evidence="4">CX domain-containing protein</fullName>
    </recommendedName>
</protein>
<proteinExistence type="predicted"/>
<dbReference type="EMBL" id="AZBU02000001">
    <property type="protein sequence ID" value="TMS36186.1"/>
    <property type="molecule type" value="Genomic_DNA"/>
</dbReference>
<organism evidence="2 3">
    <name type="scientific">Steinernema carpocapsae</name>
    <name type="common">Entomopathogenic nematode</name>
    <dbReference type="NCBI Taxonomy" id="34508"/>
    <lineage>
        <taxon>Eukaryota</taxon>
        <taxon>Metazoa</taxon>
        <taxon>Ecdysozoa</taxon>
        <taxon>Nematoda</taxon>
        <taxon>Chromadorea</taxon>
        <taxon>Rhabditida</taxon>
        <taxon>Tylenchina</taxon>
        <taxon>Panagrolaimomorpha</taxon>
        <taxon>Strongyloidoidea</taxon>
        <taxon>Steinernematidae</taxon>
        <taxon>Steinernema</taxon>
    </lineage>
</organism>
<evidence type="ECO:0000313" key="3">
    <source>
        <dbReference type="Proteomes" id="UP000298663"/>
    </source>
</evidence>
<dbReference type="AlphaFoldDB" id="A0A4U8USI7"/>
<evidence type="ECO:0008006" key="4">
    <source>
        <dbReference type="Google" id="ProtNLM"/>
    </source>
</evidence>
<gene>
    <name evidence="2" type="ORF">L596_003417</name>
</gene>
<name>A0A4U8USI7_STECR</name>
<reference evidence="2 3" key="2">
    <citation type="journal article" date="2019" name="G3 (Bethesda)">
        <title>Hybrid Assembly of the Genome of the Entomopathogenic Nematode Steinernema carpocapsae Identifies the X-Chromosome.</title>
        <authorList>
            <person name="Serra L."/>
            <person name="Macchietto M."/>
            <person name="Macias-Munoz A."/>
            <person name="McGill C.J."/>
            <person name="Rodriguez I.M."/>
            <person name="Rodriguez B."/>
            <person name="Murad R."/>
            <person name="Mortazavi A."/>
        </authorList>
    </citation>
    <scope>NUCLEOTIDE SEQUENCE [LARGE SCALE GENOMIC DNA]</scope>
    <source>
        <strain evidence="2 3">ALL</strain>
    </source>
</reference>
<keyword evidence="1" id="KW-0472">Membrane</keyword>
<evidence type="ECO:0000313" key="2">
    <source>
        <dbReference type="EMBL" id="TMS36186.1"/>
    </source>
</evidence>
<evidence type="ECO:0000256" key="1">
    <source>
        <dbReference type="SAM" id="Phobius"/>
    </source>
</evidence>
<sequence>MAGRWDELPPSEQEQQFQHLLATTAPANISVPFRKNVGELLKQEIAESNQVLCYYRNVANGNPITYICDLGCCPTGCCAAEEMVGPASSFGWAITLLVVFLGAVVVVLITFTLLYLLNRYNDRKYRDQMTDSSVQSSVGSQISGPTFYGHDAYYPYVTNIETY</sequence>
<accession>A0A4U8USI7</accession>
<dbReference type="OrthoDB" id="5844701at2759"/>
<keyword evidence="1" id="KW-0812">Transmembrane</keyword>
<dbReference type="Proteomes" id="UP000298663">
    <property type="component" value="Unassembled WGS sequence"/>
</dbReference>